<accession>A0A1Y6B9E7</accession>
<organism evidence="1 2">
    <name type="scientific">Pseudobacteriovorax antillogorgiicola</name>
    <dbReference type="NCBI Taxonomy" id="1513793"/>
    <lineage>
        <taxon>Bacteria</taxon>
        <taxon>Pseudomonadati</taxon>
        <taxon>Bdellovibrionota</taxon>
        <taxon>Oligoflexia</taxon>
        <taxon>Oligoflexales</taxon>
        <taxon>Pseudobacteriovoracaceae</taxon>
        <taxon>Pseudobacteriovorax</taxon>
    </lineage>
</organism>
<protein>
    <submittedName>
        <fullName evidence="1">Uncharacterized protein</fullName>
    </submittedName>
</protein>
<evidence type="ECO:0000313" key="1">
    <source>
        <dbReference type="EMBL" id="SME91540.1"/>
    </source>
</evidence>
<dbReference type="Proteomes" id="UP000192907">
    <property type="component" value="Unassembled WGS sequence"/>
</dbReference>
<keyword evidence="2" id="KW-1185">Reference proteome</keyword>
<dbReference type="STRING" id="1513793.SAMN06296036_101461"/>
<dbReference type="RefSeq" id="WP_132314425.1">
    <property type="nucleotide sequence ID" value="NZ_FWZT01000001.1"/>
</dbReference>
<evidence type="ECO:0000313" key="2">
    <source>
        <dbReference type="Proteomes" id="UP000192907"/>
    </source>
</evidence>
<name>A0A1Y6B9E7_9BACT</name>
<reference evidence="2" key="1">
    <citation type="submission" date="2017-04" db="EMBL/GenBank/DDBJ databases">
        <authorList>
            <person name="Varghese N."/>
            <person name="Submissions S."/>
        </authorList>
    </citation>
    <scope>NUCLEOTIDE SEQUENCE [LARGE SCALE GENOMIC DNA]</scope>
    <source>
        <strain evidence="2">RKEM611</strain>
    </source>
</reference>
<gene>
    <name evidence="1" type="ORF">SAMN06296036_101461</name>
</gene>
<sequence length="133" mass="15180">MLNWKKWLTLAALVAVSFVLSMVLVSHVSFASQVQVCKKLKRSQHVVQTKDKRVNKKVFCSVKPRTGAVGDYVEIKNQYNYIVAIGRIVRHSRSSTIVVLKKYDREVGSMTGFPVMIRNNENQDYWTATTAPF</sequence>
<dbReference type="AlphaFoldDB" id="A0A1Y6B9E7"/>
<dbReference type="EMBL" id="FWZT01000001">
    <property type="protein sequence ID" value="SME91540.1"/>
    <property type="molecule type" value="Genomic_DNA"/>
</dbReference>
<proteinExistence type="predicted"/>
<dbReference type="OrthoDB" id="9933197at2"/>